<dbReference type="AlphaFoldDB" id="A0A8S3TVY8"/>
<protein>
    <submittedName>
        <fullName evidence="2">Uncharacterized protein</fullName>
    </submittedName>
</protein>
<evidence type="ECO:0000256" key="1">
    <source>
        <dbReference type="SAM" id="MobiDB-lite"/>
    </source>
</evidence>
<reference evidence="2" key="1">
    <citation type="submission" date="2021-03" db="EMBL/GenBank/DDBJ databases">
        <authorList>
            <person name="Bekaert M."/>
        </authorList>
    </citation>
    <scope>NUCLEOTIDE SEQUENCE</scope>
</reference>
<evidence type="ECO:0000313" key="2">
    <source>
        <dbReference type="EMBL" id="CAG2234514.1"/>
    </source>
</evidence>
<sequence>MMKLTRIWLVWTTEIKVPPQIRNTSALITDAQREEKDNSSYLDACFAPDETETQSSFKESSSSHSSNSDLVILDNTGYLNPYQPLLESVQQIPDGYDVAIHIRQNSENSSGSMTSEDGSSVHKYSHVYQQLRQDQSAITHVDENKNDSSKKKVSVDTKGTDSRDLLDEKQVDKKVSEPAFRFQTMPDDDCENSELSLNENNKGNTNRVENTDKPMNKNKNQTFYDEDSTEKVQCVEILMNI</sequence>
<comment type="caution">
    <text evidence="2">The sequence shown here is derived from an EMBL/GenBank/DDBJ whole genome shotgun (WGS) entry which is preliminary data.</text>
</comment>
<accession>A0A8S3TVY8</accession>
<evidence type="ECO:0000313" key="3">
    <source>
        <dbReference type="Proteomes" id="UP000683360"/>
    </source>
</evidence>
<name>A0A8S3TVY8_MYTED</name>
<keyword evidence="3" id="KW-1185">Reference proteome</keyword>
<proteinExistence type="predicted"/>
<feature type="region of interest" description="Disordered" evidence="1">
    <location>
        <begin position="140"/>
        <end position="164"/>
    </location>
</feature>
<organism evidence="2 3">
    <name type="scientific">Mytilus edulis</name>
    <name type="common">Blue mussel</name>
    <dbReference type="NCBI Taxonomy" id="6550"/>
    <lineage>
        <taxon>Eukaryota</taxon>
        <taxon>Metazoa</taxon>
        <taxon>Spiralia</taxon>
        <taxon>Lophotrochozoa</taxon>
        <taxon>Mollusca</taxon>
        <taxon>Bivalvia</taxon>
        <taxon>Autobranchia</taxon>
        <taxon>Pteriomorphia</taxon>
        <taxon>Mytilida</taxon>
        <taxon>Mytiloidea</taxon>
        <taxon>Mytilidae</taxon>
        <taxon>Mytilinae</taxon>
        <taxon>Mytilus</taxon>
    </lineage>
</organism>
<gene>
    <name evidence="2" type="ORF">MEDL_47139</name>
</gene>
<dbReference type="Proteomes" id="UP000683360">
    <property type="component" value="Unassembled WGS sequence"/>
</dbReference>
<feature type="region of interest" description="Disordered" evidence="1">
    <location>
        <begin position="186"/>
        <end position="225"/>
    </location>
</feature>
<dbReference type="EMBL" id="CAJPWZ010002247">
    <property type="protein sequence ID" value="CAG2234514.1"/>
    <property type="molecule type" value="Genomic_DNA"/>
</dbReference>